<dbReference type="AlphaFoldDB" id="A0A0C3GCN5"/>
<feature type="compositionally biased region" description="Low complexity" evidence="2">
    <location>
        <begin position="415"/>
        <end position="454"/>
    </location>
</feature>
<gene>
    <name evidence="3" type="ORF">PILCRDRAFT_226583</name>
</gene>
<dbReference type="HOGENOM" id="CLU_555619_0_0_1"/>
<evidence type="ECO:0008006" key="5">
    <source>
        <dbReference type="Google" id="ProtNLM"/>
    </source>
</evidence>
<keyword evidence="1" id="KW-0175">Coiled coil</keyword>
<evidence type="ECO:0000256" key="1">
    <source>
        <dbReference type="SAM" id="Coils"/>
    </source>
</evidence>
<keyword evidence="4" id="KW-1185">Reference proteome</keyword>
<feature type="coiled-coil region" evidence="1">
    <location>
        <begin position="164"/>
        <end position="201"/>
    </location>
</feature>
<name>A0A0C3GCN5_PILCF</name>
<sequence>MRKRSKNRLKGWTKALEENLRKHREQLTKTHNEFRQRWAAANTEKKTTETEKQALQATVSELRNEIQVLTAGFNGQLDVLHGEKNALEKSLEAERTSKSQDSGPNQEPIIIALREERDNLLAEKESWIKSSINNNSAPDATLDETKRLWEMEKAELLKSRDHAASQAKAATEQAQKAIQDAKNIRLQNEKFQAKIQDMQKARAADGERASAQQQLAVTAAVDKLKSELQTSSSSTIPDDIAKAHAEELRSLQVRLLAEHQKQLHAAVEAAKKDLPSGGPAMSDTELKAAVAAAIAEHDKELEPRRQAELQEATESGRREADMKSRLKDAQLLRTQTKLKEKEALILSWQNDGLVPKDEKLLTPAKSVPANASSSAPPTAPAPSATTVPLVKQNAAGVTPIATPQAVRGARGGTRGATRGTARGLSIRGAAPGRGGASPVTPSGPSSVSIIGAASKRAREEADGPADDSLAKRLKPAEGTSKPVAIRRPPPS</sequence>
<organism evidence="3 4">
    <name type="scientific">Piloderma croceum (strain F 1598)</name>
    <dbReference type="NCBI Taxonomy" id="765440"/>
    <lineage>
        <taxon>Eukaryota</taxon>
        <taxon>Fungi</taxon>
        <taxon>Dikarya</taxon>
        <taxon>Basidiomycota</taxon>
        <taxon>Agaricomycotina</taxon>
        <taxon>Agaricomycetes</taxon>
        <taxon>Agaricomycetidae</taxon>
        <taxon>Atheliales</taxon>
        <taxon>Atheliaceae</taxon>
        <taxon>Piloderma</taxon>
    </lineage>
</organism>
<accession>A0A0C3GCN5</accession>
<feature type="compositionally biased region" description="Low complexity" evidence="2">
    <location>
        <begin position="363"/>
        <end position="388"/>
    </location>
</feature>
<protein>
    <recommendedName>
        <fullName evidence="5">Nucleoprotein TPR/MLP1 domain-containing protein</fullName>
    </recommendedName>
</protein>
<dbReference type="OrthoDB" id="3269393at2759"/>
<feature type="coiled-coil region" evidence="1">
    <location>
        <begin position="13"/>
        <end position="72"/>
    </location>
</feature>
<feature type="region of interest" description="Disordered" evidence="2">
    <location>
        <begin position="355"/>
        <end position="491"/>
    </location>
</feature>
<dbReference type="Proteomes" id="UP000054166">
    <property type="component" value="Unassembled WGS sequence"/>
</dbReference>
<dbReference type="EMBL" id="KN832975">
    <property type="protein sequence ID" value="KIM89474.1"/>
    <property type="molecule type" value="Genomic_DNA"/>
</dbReference>
<proteinExistence type="predicted"/>
<evidence type="ECO:0000313" key="3">
    <source>
        <dbReference type="EMBL" id="KIM89474.1"/>
    </source>
</evidence>
<feature type="region of interest" description="Disordered" evidence="2">
    <location>
        <begin position="295"/>
        <end position="328"/>
    </location>
</feature>
<evidence type="ECO:0000313" key="4">
    <source>
        <dbReference type="Proteomes" id="UP000054166"/>
    </source>
</evidence>
<evidence type="ECO:0000256" key="2">
    <source>
        <dbReference type="SAM" id="MobiDB-lite"/>
    </source>
</evidence>
<dbReference type="STRING" id="765440.A0A0C3GCN5"/>
<reference evidence="3 4" key="1">
    <citation type="submission" date="2014-04" db="EMBL/GenBank/DDBJ databases">
        <authorList>
            <consortium name="DOE Joint Genome Institute"/>
            <person name="Kuo A."/>
            <person name="Tarkka M."/>
            <person name="Buscot F."/>
            <person name="Kohler A."/>
            <person name="Nagy L.G."/>
            <person name="Floudas D."/>
            <person name="Copeland A."/>
            <person name="Barry K.W."/>
            <person name="Cichocki N."/>
            <person name="Veneault-Fourrey C."/>
            <person name="LaButti K."/>
            <person name="Lindquist E.A."/>
            <person name="Lipzen A."/>
            <person name="Lundell T."/>
            <person name="Morin E."/>
            <person name="Murat C."/>
            <person name="Sun H."/>
            <person name="Tunlid A."/>
            <person name="Henrissat B."/>
            <person name="Grigoriev I.V."/>
            <person name="Hibbett D.S."/>
            <person name="Martin F."/>
            <person name="Nordberg H.P."/>
            <person name="Cantor M.N."/>
            <person name="Hua S.X."/>
        </authorList>
    </citation>
    <scope>NUCLEOTIDE SEQUENCE [LARGE SCALE GENOMIC DNA]</scope>
    <source>
        <strain evidence="3 4">F 1598</strain>
    </source>
</reference>
<dbReference type="InParanoid" id="A0A0C3GCN5"/>
<reference evidence="4" key="2">
    <citation type="submission" date="2015-01" db="EMBL/GenBank/DDBJ databases">
        <title>Evolutionary Origins and Diversification of the Mycorrhizal Mutualists.</title>
        <authorList>
            <consortium name="DOE Joint Genome Institute"/>
            <consortium name="Mycorrhizal Genomics Consortium"/>
            <person name="Kohler A."/>
            <person name="Kuo A."/>
            <person name="Nagy L.G."/>
            <person name="Floudas D."/>
            <person name="Copeland A."/>
            <person name="Barry K.W."/>
            <person name="Cichocki N."/>
            <person name="Veneault-Fourrey C."/>
            <person name="LaButti K."/>
            <person name="Lindquist E.A."/>
            <person name="Lipzen A."/>
            <person name="Lundell T."/>
            <person name="Morin E."/>
            <person name="Murat C."/>
            <person name="Riley R."/>
            <person name="Ohm R."/>
            <person name="Sun H."/>
            <person name="Tunlid A."/>
            <person name="Henrissat B."/>
            <person name="Grigoriev I.V."/>
            <person name="Hibbett D.S."/>
            <person name="Martin F."/>
        </authorList>
    </citation>
    <scope>NUCLEOTIDE SEQUENCE [LARGE SCALE GENOMIC DNA]</scope>
    <source>
        <strain evidence="4">F 1598</strain>
    </source>
</reference>